<dbReference type="SUPFAM" id="SSF53756">
    <property type="entry name" value="UDP-Glycosyltransferase/glycogen phosphorylase"/>
    <property type="match status" value="1"/>
</dbReference>
<name>A0A2T0BR33_9CLOT</name>
<sequence>MEVAVIRVLQIISGNDVGGGGNHVLNLSLYSKSMFHSIIGTLGGGGLYEKSRKLNIDTIKFKKSLTYDRYMLEYIKKNQIDIVNFHGAKAFFTHYFLKDKVKIPTVATVHSDFRKDFLNNSIKYRLFTPLSKKGLKSFDRYICVSDYIKSILEEEDFTGRKFRVSNGIDVNGLTVKENRENIRKKYDISEKDFLYVNVARMHPVKNQMSLIQAFGIIRDEVENVKLIIVGDGSEELKLRNLIVDLALQNDVILAGYRKNAVDYINAGDIGVLTSFSEGGAPPIALLESAAVKKPFIAPDIGEMKKIFNEDSIFLINPNSVEDIVNKMKLAYDKRKYIPQMGNRLYDVCAEKFSVGNFCRQYNHIYQEIIYHK</sequence>
<dbReference type="InterPro" id="IPR001296">
    <property type="entry name" value="Glyco_trans_1"/>
</dbReference>
<keyword evidence="3" id="KW-0808">Transferase</keyword>
<accession>A0A2T0BR33</accession>
<dbReference type="Proteomes" id="UP000237798">
    <property type="component" value="Unassembled WGS sequence"/>
</dbReference>
<dbReference type="PANTHER" id="PTHR45947">
    <property type="entry name" value="SULFOQUINOVOSYL TRANSFERASE SQD2"/>
    <property type="match status" value="1"/>
</dbReference>
<dbReference type="CDD" id="cd03801">
    <property type="entry name" value="GT4_PimA-like"/>
    <property type="match status" value="1"/>
</dbReference>
<reference evidence="3 4" key="1">
    <citation type="submission" date="2018-03" db="EMBL/GenBank/DDBJ databases">
        <title>Genome sequence of Clostridium luticellarii DSM 29923.</title>
        <authorList>
            <person name="Poehlein A."/>
            <person name="Daniel R."/>
        </authorList>
    </citation>
    <scope>NUCLEOTIDE SEQUENCE [LARGE SCALE GENOMIC DNA]</scope>
    <source>
        <strain evidence="3 4">DSM 29923</strain>
    </source>
</reference>
<proteinExistence type="predicted"/>
<protein>
    <submittedName>
        <fullName evidence="3">Putative teichuronic acid biosynthesis glycosyltransferase TuaC</fullName>
        <ecNumber evidence="3">2.4.-.-</ecNumber>
    </submittedName>
</protein>
<dbReference type="GO" id="GO:0016757">
    <property type="term" value="F:glycosyltransferase activity"/>
    <property type="evidence" value="ECO:0007669"/>
    <property type="project" value="UniProtKB-KW"/>
</dbReference>
<dbReference type="InterPro" id="IPR028098">
    <property type="entry name" value="Glyco_trans_4-like_N"/>
</dbReference>
<dbReference type="InterPro" id="IPR050194">
    <property type="entry name" value="Glycosyltransferase_grp1"/>
</dbReference>
<dbReference type="Gene3D" id="3.40.50.2000">
    <property type="entry name" value="Glycogen Phosphorylase B"/>
    <property type="match status" value="2"/>
</dbReference>
<evidence type="ECO:0000313" key="3">
    <source>
        <dbReference type="EMBL" id="PRR86292.1"/>
    </source>
</evidence>
<keyword evidence="3" id="KW-0328">Glycosyltransferase</keyword>
<dbReference type="Pfam" id="PF13439">
    <property type="entry name" value="Glyco_transf_4"/>
    <property type="match status" value="1"/>
</dbReference>
<organism evidence="3 4">
    <name type="scientific">Clostridium luticellarii</name>
    <dbReference type="NCBI Taxonomy" id="1691940"/>
    <lineage>
        <taxon>Bacteria</taxon>
        <taxon>Bacillati</taxon>
        <taxon>Bacillota</taxon>
        <taxon>Clostridia</taxon>
        <taxon>Eubacteriales</taxon>
        <taxon>Clostridiaceae</taxon>
        <taxon>Clostridium</taxon>
    </lineage>
</organism>
<keyword evidence="4" id="KW-1185">Reference proteome</keyword>
<dbReference type="PANTHER" id="PTHR45947:SF3">
    <property type="entry name" value="SULFOQUINOVOSYL TRANSFERASE SQD2"/>
    <property type="match status" value="1"/>
</dbReference>
<dbReference type="EMBL" id="PVXP01000006">
    <property type="protein sequence ID" value="PRR86292.1"/>
    <property type="molecule type" value="Genomic_DNA"/>
</dbReference>
<dbReference type="AlphaFoldDB" id="A0A2T0BR33"/>
<dbReference type="EC" id="2.4.-.-" evidence="3"/>
<feature type="domain" description="Glycosyltransferase subfamily 4-like N-terminal" evidence="2">
    <location>
        <begin position="17"/>
        <end position="170"/>
    </location>
</feature>
<evidence type="ECO:0000313" key="4">
    <source>
        <dbReference type="Proteomes" id="UP000237798"/>
    </source>
</evidence>
<gene>
    <name evidence="3" type="primary">tuaC</name>
    <name evidence="3" type="ORF">CLLU_07730</name>
</gene>
<comment type="caution">
    <text evidence="3">The sequence shown here is derived from an EMBL/GenBank/DDBJ whole genome shotgun (WGS) entry which is preliminary data.</text>
</comment>
<evidence type="ECO:0000259" key="1">
    <source>
        <dbReference type="Pfam" id="PF00534"/>
    </source>
</evidence>
<dbReference type="Pfam" id="PF00534">
    <property type="entry name" value="Glycos_transf_1"/>
    <property type="match status" value="1"/>
</dbReference>
<feature type="domain" description="Glycosyl transferase family 1" evidence="1">
    <location>
        <begin position="179"/>
        <end position="340"/>
    </location>
</feature>
<evidence type="ECO:0000259" key="2">
    <source>
        <dbReference type="Pfam" id="PF13439"/>
    </source>
</evidence>